<dbReference type="Proteomes" id="UP000322362">
    <property type="component" value="Unassembled WGS sequence"/>
</dbReference>
<comment type="caution">
    <text evidence="10">The sequence shown here is derived from an EMBL/GenBank/DDBJ whole genome shotgun (WGS) entry which is preliminary data.</text>
</comment>
<evidence type="ECO:0000256" key="3">
    <source>
        <dbReference type="ARBA" id="ARBA00022448"/>
    </source>
</evidence>
<proteinExistence type="inferred from homology"/>
<keyword evidence="3" id="KW-0813">Transport</keyword>
<feature type="transmembrane region" description="Helical" evidence="8">
    <location>
        <begin position="236"/>
        <end position="261"/>
    </location>
</feature>
<feature type="transmembrane region" description="Helical" evidence="8">
    <location>
        <begin position="356"/>
        <end position="374"/>
    </location>
</feature>
<evidence type="ECO:0000256" key="5">
    <source>
        <dbReference type="ARBA" id="ARBA00022692"/>
    </source>
</evidence>
<evidence type="ECO:0000313" key="11">
    <source>
        <dbReference type="Proteomes" id="UP000322362"/>
    </source>
</evidence>
<keyword evidence="7 8" id="KW-0472">Membrane</keyword>
<name>A0A5D4H9C8_9SPHI</name>
<evidence type="ECO:0000256" key="6">
    <source>
        <dbReference type="ARBA" id="ARBA00022989"/>
    </source>
</evidence>
<feature type="transmembrane region" description="Helical" evidence="8">
    <location>
        <begin position="21"/>
        <end position="40"/>
    </location>
</feature>
<organism evidence="10 11">
    <name type="scientific">Sphingobacterium phlebotomi</name>
    <dbReference type="NCBI Taxonomy" id="2605433"/>
    <lineage>
        <taxon>Bacteria</taxon>
        <taxon>Pseudomonadati</taxon>
        <taxon>Bacteroidota</taxon>
        <taxon>Sphingobacteriia</taxon>
        <taxon>Sphingobacteriales</taxon>
        <taxon>Sphingobacteriaceae</taxon>
        <taxon>Sphingobacterium</taxon>
    </lineage>
</organism>
<dbReference type="GO" id="GO:0005886">
    <property type="term" value="C:plasma membrane"/>
    <property type="evidence" value="ECO:0007669"/>
    <property type="project" value="UniProtKB-SubCell"/>
</dbReference>
<dbReference type="Gene3D" id="3.40.1710.10">
    <property type="entry name" value="abc type-2 transporter like domain"/>
    <property type="match status" value="1"/>
</dbReference>
<dbReference type="PANTHER" id="PTHR30294:SF29">
    <property type="entry name" value="MULTIDRUG ABC TRANSPORTER PERMEASE YBHS-RELATED"/>
    <property type="match status" value="1"/>
</dbReference>
<evidence type="ECO:0000313" key="10">
    <source>
        <dbReference type="EMBL" id="TYR37227.1"/>
    </source>
</evidence>
<keyword evidence="5 8" id="KW-0812">Transmembrane</keyword>
<comment type="subcellular location">
    <subcellularLocation>
        <location evidence="1">Cell membrane</location>
        <topology evidence="1">Multi-pass membrane protein</topology>
    </subcellularLocation>
</comment>
<dbReference type="GO" id="GO:0140359">
    <property type="term" value="F:ABC-type transporter activity"/>
    <property type="evidence" value="ECO:0007669"/>
    <property type="project" value="InterPro"/>
</dbReference>
<keyword evidence="6 8" id="KW-1133">Transmembrane helix</keyword>
<reference evidence="10 11" key="1">
    <citation type="submission" date="2019-08" db="EMBL/GenBank/DDBJ databases">
        <title>Phlebobacter frassis gen. nov. sp. nov., a new member of family Sphingobacteriaceae isolated from sand fly rearing media.</title>
        <authorList>
            <person name="Kakumanu M.L."/>
            <person name="Marayati B.F."/>
            <person name="Wada-Katsumata A."/>
            <person name="Wasserberg G."/>
            <person name="Schal C."/>
            <person name="Apperson C.S."/>
            <person name="Ponnusamy L."/>
        </authorList>
    </citation>
    <scope>NUCLEOTIDE SEQUENCE [LARGE SCALE GENOMIC DNA]</scope>
    <source>
        <strain evidence="10 11">SSI9</strain>
    </source>
</reference>
<dbReference type="InterPro" id="IPR013525">
    <property type="entry name" value="ABC2_TM"/>
</dbReference>
<dbReference type="PANTHER" id="PTHR30294">
    <property type="entry name" value="MEMBRANE COMPONENT OF ABC TRANSPORTER YHHJ-RELATED"/>
    <property type="match status" value="1"/>
</dbReference>
<gene>
    <name evidence="10" type="ORF">FXV77_04195</name>
</gene>
<keyword evidence="11" id="KW-1185">Reference proteome</keyword>
<keyword evidence="4" id="KW-1003">Cell membrane</keyword>
<evidence type="ECO:0000256" key="2">
    <source>
        <dbReference type="ARBA" id="ARBA00007783"/>
    </source>
</evidence>
<evidence type="ECO:0000256" key="1">
    <source>
        <dbReference type="ARBA" id="ARBA00004651"/>
    </source>
</evidence>
<dbReference type="RefSeq" id="WP_148917969.1">
    <property type="nucleotide sequence ID" value="NZ_VTAV01000002.1"/>
</dbReference>
<evidence type="ECO:0000256" key="7">
    <source>
        <dbReference type="ARBA" id="ARBA00023136"/>
    </source>
</evidence>
<evidence type="ECO:0000256" key="4">
    <source>
        <dbReference type="ARBA" id="ARBA00022475"/>
    </source>
</evidence>
<accession>A0A5D4H9C8</accession>
<feature type="transmembrane region" description="Helical" evidence="8">
    <location>
        <begin position="267"/>
        <end position="287"/>
    </location>
</feature>
<dbReference type="InterPro" id="IPR051449">
    <property type="entry name" value="ABC-2_transporter_component"/>
</dbReference>
<sequence length="380" mass="43352">MRTLKFLLQKEFKQIFRNKSLLPLLFVVPIMQLLILPLAADYEVKNINITIVDHDHSSYSHKLISKITASGYFKLENYVTAFNEAFDDIEKDRSDLILEIPQGFERNLIREDASARQTDGQQLYIAINAINGVKANLGGTYLNRILADYNADVRMEWMQMPKFNRFPTIGIASSSWFNPTMNYRFYMVPGILALLVTMIGAYMCALNIVKEKEVGTIEQINVTPIKKYQFILGKLIPFWIIGIVVFSMGLFGIGWLVYGIVPLGNLFLLYAYLAVYLIAVLGLGLLISTYAETQQQAMSIAFFFMMVFILMSGLFTPIDSMPKWAYVMTQFSPITYFIEVMRMIVLKGSGFADIKIHFLIMIGFAAILNGWAIYNYKKTS</sequence>
<protein>
    <submittedName>
        <fullName evidence="10">ABC transporter permease</fullName>
    </submittedName>
</protein>
<comment type="similarity">
    <text evidence="2">Belongs to the ABC-2 integral membrane protein family.</text>
</comment>
<dbReference type="EMBL" id="VTAV01000002">
    <property type="protein sequence ID" value="TYR37227.1"/>
    <property type="molecule type" value="Genomic_DNA"/>
</dbReference>
<dbReference type="Pfam" id="PF12698">
    <property type="entry name" value="ABC2_membrane_3"/>
    <property type="match status" value="1"/>
</dbReference>
<dbReference type="PROSITE" id="PS51012">
    <property type="entry name" value="ABC_TM2"/>
    <property type="match status" value="1"/>
</dbReference>
<dbReference type="InterPro" id="IPR047817">
    <property type="entry name" value="ABC2_TM_bact-type"/>
</dbReference>
<evidence type="ECO:0000259" key="9">
    <source>
        <dbReference type="PROSITE" id="PS51012"/>
    </source>
</evidence>
<dbReference type="AlphaFoldDB" id="A0A5D4H9C8"/>
<feature type="domain" description="ABC transmembrane type-2" evidence="9">
    <location>
        <begin position="153"/>
        <end position="379"/>
    </location>
</feature>
<feature type="transmembrane region" description="Helical" evidence="8">
    <location>
        <begin position="185"/>
        <end position="209"/>
    </location>
</feature>
<evidence type="ECO:0000256" key="8">
    <source>
        <dbReference type="SAM" id="Phobius"/>
    </source>
</evidence>
<feature type="transmembrane region" description="Helical" evidence="8">
    <location>
        <begin position="299"/>
        <end position="318"/>
    </location>
</feature>